<dbReference type="Proteomes" id="UP000807769">
    <property type="component" value="Unassembled WGS sequence"/>
</dbReference>
<keyword evidence="3" id="KW-1185">Reference proteome</keyword>
<dbReference type="OrthoDB" id="2104739at2759"/>
<evidence type="ECO:0000313" key="3">
    <source>
        <dbReference type="Proteomes" id="UP000807769"/>
    </source>
</evidence>
<evidence type="ECO:0000313" key="2">
    <source>
        <dbReference type="EMBL" id="KAG1822946.1"/>
    </source>
</evidence>
<proteinExistence type="predicted"/>
<comment type="caution">
    <text evidence="2">The sequence shown here is derived from an EMBL/GenBank/DDBJ whole genome shotgun (WGS) entry which is preliminary data.</text>
</comment>
<dbReference type="Pfam" id="PF13391">
    <property type="entry name" value="HNH_2"/>
    <property type="match status" value="1"/>
</dbReference>
<dbReference type="InterPro" id="IPR003615">
    <property type="entry name" value="HNH_nuc"/>
</dbReference>
<dbReference type="AlphaFoldDB" id="A0A9P7EIT5"/>
<feature type="domain" description="HNH nuclease" evidence="1">
    <location>
        <begin position="17"/>
        <end position="84"/>
    </location>
</feature>
<name>A0A9P7EIT5_9AGAM</name>
<evidence type="ECO:0000259" key="1">
    <source>
        <dbReference type="Pfam" id="PF13391"/>
    </source>
</evidence>
<reference evidence="2" key="1">
    <citation type="journal article" date="2020" name="New Phytol.">
        <title>Comparative genomics reveals dynamic genome evolution in host specialist ectomycorrhizal fungi.</title>
        <authorList>
            <person name="Lofgren L.A."/>
            <person name="Nguyen N.H."/>
            <person name="Vilgalys R."/>
            <person name="Ruytinx J."/>
            <person name="Liao H.L."/>
            <person name="Branco S."/>
            <person name="Kuo A."/>
            <person name="LaButti K."/>
            <person name="Lipzen A."/>
            <person name="Andreopoulos W."/>
            <person name="Pangilinan J."/>
            <person name="Riley R."/>
            <person name="Hundley H."/>
            <person name="Na H."/>
            <person name="Barry K."/>
            <person name="Grigoriev I.V."/>
            <person name="Stajich J.E."/>
            <person name="Kennedy P.G."/>
        </authorList>
    </citation>
    <scope>NUCLEOTIDE SEQUENCE</scope>
    <source>
        <strain evidence="2">MN1</strain>
    </source>
</reference>
<sequence length="91" mass="10602">MWDKEQMPADSNQVLTTLHATHILKRVISAGYMLQLATWDIIRRYSRISATTIRNMERLVDDSSNGMTLYYSVHTAFDNLTVYFEQAEENL</sequence>
<accession>A0A9P7EIT5</accession>
<dbReference type="RefSeq" id="XP_041197352.1">
    <property type="nucleotide sequence ID" value="XM_041344180.1"/>
</dbReference>
<protein>
    <recommendedName>
        <fullName evidence="1">HNH nuclease domain-containing protein</fullName>
    </recommendedName>
</protein>
<dbReference type="EMBL" id="JABBWG010000005">
    <property type="protein sequence ID" value="KAG1822946.1"/>
    <property type="molecule type" value="Genomic_DNA"/>
</dbReference>
<organism evidence="2 3">
    <name type="scientific">Suillus subaureus</name>
    <dbReference type="NCBI Taxonomy" id="48587"/>
    <lineage>
        <taxon>Eukaryota</taxon>
        <taxon>Fungi</taxon>
        <taxon>Dikarya</taxon>
        <taxon>Basidiomycota</taxon>
        <taxon>Agaricomycotina</taxon>
        <taxon>Agaricomycetes</taxon>
        <taxon>Agaricomycetidae</taxon>
        <taxon>Boletales</taxon>
        <taxon>Suillineae</taxon>
        <taxon>Suillaceae</taxon>
        <taxon>Suillus</taxon>
    </lineage>
</organism>
<gene>
    <name evidence="2" type="ORF">BJ212DRAFT_839720</name>
</gene>
<dbReference type="GeneID" id="64638196"/>